<dbReference type="InterPro" id="IPR003018">
    <property type="entry name" value="GAF"/>
</dbReference>
<dbReference type="AlphaFoldDB" id="A0AAE3KGX9"/>
<name>A0AAE3KGX9_9PSEU</name>
<evidence type="ECO:0000259" key="4">
    <source>
        <dbReference type="PROSITE" id="PS50887"/>
    </source>
</evidence>
<dbReference type="SMART" id="SM00052">
    <property type="entry name" value="EAL"/>
    <property type="match status" value="1"/>
</dbReference>
<feature type="transmembrane region" description="Helical" evidence="2">
    <location>
        <begin position="226"/>
        <end position="245"/>
    </location>
</feature>
<dbReference type="SMART" id="SM00065">
    <property type="entry name" value="GAF"/>
    <property type="match status" value="1"/>
</dbReference>
<dbReference type="SMART" id="SM00267">
    <property type="entry name" value="GGDEF"/>
    <property type="match status" value="1"/>
</dbReference>
<evidence type="ECO:0000259" key="3">
    <source>
        <dbReference type="PROSITE" id="PS50883"/>
    </source>
</evidence>
<dbReference type="InterPro" id="IPR035919">
    <property type="entry name" value="EAL_sf"/>
</dbReference>
<dbReference type="InterPro" id="IPR029016">
    <property type="entry name" value="GAF-like_dom_sf"/>
</dbReference>
<feature type="domain" description="EAL" evidence="3">
    <location>
        <begin position="620"/>
        <end position="873"/>
    </location>
</feature>
<feature type="transmembrane region" description="Helical" evidence="2">
    <location>
        <begin position="28"/>
        <end position="47"/>
    </location>
</feature>
<dbReference type="CDD" id="cd01948">
    <property type="entry name" value="EAL"/>
    <property type="match status" value="1"/>
</dbReference>
<dbReference type="SUPFAM" id="SSF141868">
    <property type="entry name" value="EAL domain-like"/>
    <property type="match status" value="1"/>
</dbReference>
<dbReference type="GO" id="GO:0071111">
    <property type="term" value="F:cyclic-guanylate-specific phosphodiesterase activity"/>
    <property type="evidence" value="ECO:0007669"/>
    <property type="project" value="InterPro"/>
</dbReference>
<accession>A0AAE3KGX9</accession>
<keyword evidence="2" id="KW-0472">Membrane</keyword>
<dbReference type="Gene3D" id="3.30.450.40">
    <property type="match status" value="1"/>
</dbReference>
<keyword evidence="2" id="KW-0812">Transmembrane</keyword>
<dbReference type="Pfam" id="PF00990">
    <property type="entry name" value="GGDEF"/>
    <property type="match status" value="1"/>
</dbReference>
<protein>
    <submittedName>
        <fullName evidence="5">Diguanylate cyclase/phosphodiesterase</fullName>
    </submittedName>
</protein>
<dbReference type="PROSITE" id="PS50883">
    <property type="entry name" value="EAL"/>
    <property type="match status" value="1"/>
</dbReference>
<keyword evidence="6" id="KW-1185">Reference proteome</keyword>
<evidence type="ECO:0000256" key="2">
    <source>
        <dbReference type="SAM" id="Phobius"/>
    </source>
</evidence>
<dbReference type="InterPro" id="IPR043128">
    <property type="entry name" value="Rev_trsase/Diguanyl_cyclase"/>
</dbReference>
<feature type="transmembrane region" description="Helical" evidence="2">
    <location>
        <begin position="199"/>
        <end position="220"/>
    </location>
</feature>
<evidence type="ECO:0000313" key="6">
    <source>
        <dbReference type="Proteomes" id="UP001206128"/>
    </source>
</evidence>
<feature type="transmembrane region" description="Helical" evidence="2">
    <location>
        <begin position="98"/>
        <end position="118"/>
    </location>
</feature>
<dbReference type="SUPFAM" id="SSF55781">
    <property type="entry name" value="GAF domain-like"/>
    <property type="match status" value="1"/>
</dbReference>
<gene>
    <name evidence="5" type="ORF">LX83_002748</name>
</gene>
<feature type="transmembrane region" description="Helical" evidence="2">
    <location>
        <begin position="163"/>
        <end position="187"/>
    </location>
</feature>
<dbReference type="PANTHER" id="PTHR33121:SF71">
    <property type="entry name" value="OXYGEN SENSOR PROTEIN DOSP"/>
    <property type="match status" value="1"/>
</dbReference>
<reference evidence="5" key="1">
    <citation type="submission" date="2022-06" db="EMBL/GenBank/DDBJ databases">
        <title>Genomic Encyclopedia of Archaeal and Bacterial Type Strains, Phase II (KMG-II): from individual species to whole genera.</title>
        <authorList>
            <person name="Goeker M."/>
        </authorList>
    </citation>
    <scope>NUCLEOTIDE SEQUENCE</scope>
    <source>
        <strain evidence="5">DSM 43935</strain>
    </source>
</reference>
<feature type="transmembrane region" description="Helical" evidence="2">
    <location>
        <begin position="59"/>
        <end position="78"/>
    </location>
</feature>
<feature type="transmembrane region" description="Helical" evidence="2">
    <location>
        <begin position="130"/>
        <end position="151"/>
    </location>
</feature>
<feature type="domain" description="GGDEF" evidence="4">
    <location>
        <begin position="476"/>
        <end position="611"/>
    </location>
</feature>
<dbReference type="NCBIfam" id="TIGR00254">
    <property type="entry name" value="GGDEF"/>
    <property type="match status" value="1"/>
</dbReference>
<dbReference type="InterPro" id="IPR029787">
    <property type="entry name" value="Nucleotide_cyclase"/>
</dbReference>
<feature type="region of interest" description="Disordered" evidence="1">
    <location>
        <begin position="274"/>
        <end position="299"/>
    </location>
</feature>
<dbReference type="RefSeq" id="WP_253771248.1">
    <property type="nucleotide sequence ID" value="NZ_JAMTCK010000006.1"/>
</dbReference>
<keyword evidence="2" id="KW-1133">Transmembrane helix</keyword>
<dbReference type="PANTHER" id="PTHR33121">
    <property type="entry name" value="CYCLIC DI-GMP PHOSPHODIESTERASE PDEF"/>
    <property type="match status" value="1"/>
</dbReference>
<evidence type="ECO:0000313" key="5">
    <source>
        <dbReference type="EMBL" id="MCP2165889.1"/>
    </source>
</evidence>
<evidence type="ECO:0000256" key="1">
    <source>
        <dbReference type="SAM" id="MobiDB-lite"/>
    </source>
</evidence>
<dbReference type="Pfam" id="PF01590">
    <property type="entry name" value="GAF"/>
    <property type="match status" value="1"/>
</dbReference>
<dbReference type="Gene3D" id="3.30.70.270">
    <property type="match status" value="1"/>
</dbReference>
<dbReference type="PROSITE" id="PS50887">
    <property type="entry name" value="GGDEF"/>
    <property type="match status" value="1"/>
</dbReference>
<comment type="caution">
    <text evidence="5">The sequence shown here is derived from an EMBL/GenBank/DDBJ whole genome shotgun (WGS) entry which is preliminary data.</text>
</comment>
<dbReference type="SUPFAM" id="SSF55073">
    <property type="entry name" value="Nucleotide cyclase"/>
    <property type="match status" value="1"/>
</dbReference>
<proteinExistence type="predicted"/>
<dbReference type="Proteomes" id="UP001206128">
    <property type="component" value="Unassembled WGS sequence"/>
</dbReference>
<dbReference type="InterPro" id="IPR001633">
    <property type="entry name" value="EAL_dom"/>
</dbReference>
<dbReference type="Gene3D" id="3.20.20.450">
    <property type="entry name" value="EAL domain"/>
    <property type="match status" value="1"/>
</dbReference>
<feature type="region of interest" description="Disordered" evidence="1">
    <location>
        <begin position="1"/>
        <end position="22"/>
    </location>
</feature>
<dbReference type="Pfam" id="PF00563">
    <property type="entry name" value="EAL"/>
    <property type="match status" value="1"/>
</dbReference>
<sequence length="889" mass="96359">MSDRRVVDPDISEPEPHSAPAATGNGRAFTLFATALLAVGLVAAAAVSGWLPFHSGAHLLWVTPLLLVGYVLAEQLAINLDVRGGTGWTISFTEIPLVIGLLTAPFEVMLVAHVLAGLGTLLGRRVLNRAVYNAGLMFVEISVAFTVAELVNRMNGPTGAPWAGAFAGALAVPLVAILLGLVALHLMGQRMRVTAAARLVLSTLVVGLLNTAVGLVGYQVVVTTTWGWALVVVAFCGLIALYVAYSGLLREQRDLEALSDVSLRVARSGQQAAAPRAGLRGQSGQSGQEATAGEDGDDIECDDEWQSIADRIREQLNANRVVLRLRVEAQPYPHTIVAGADLPEEMRRADGRALREDPVLQLPGSDVRYFRAADAPEEVREALARRQAGEALVVPLRGATQLLGVVEAHDRLSRWRGFGKADIQLLRTLASHLATAVDNRRLLARLRHDAYHDPLTGLLNRPGFRESAGELLRQHARAVVLRIDLDVLSTVSDALGHAWGDRMVVAAGRRLRDGLGRDVLLARLEGGSFAALLVDCQPEQAHEIAEKLRAELSVPYPVDRLTVEASAVIGYVPTTALEAETEEPDADGLLQRADVAVRATKTSDPVRAYVPSMGQIFLRRFQLVTQFRQALENGQVSVHYQPKVALPSRQVVGAEALVRWRHPEFGRLDPDEFVPAVEATGLVDALTTFVMECALERVRAWMDRGLRMSVAVNLSVRNLADEDFPDRVAEALRRYDVPPALLTFELTESGVMSDPERALPVLRRLHALGVVLAVDDFGTGYSSLAYLRQLPVDEVKIDKSFVFGMGTDLGDMAVVRSIVELGHSLGLTVVAEGVEEDAARDQLVAMGCDVAQGYLISRPLSEDRLEAWLQARTVRMQGGRNETVLTLVH</sequence>
<dbReference type="InterPro" id="IPR000160">
    <property type="entry name" value="GGDEF_dom"/>
</dbReference>
<organism evidence="5 6">
    <name type="scientific">Goodfellowiella coeruleoviolacea</name>
    <dbReference type="NCBI Taxonomy" id="334858"/>
    <lineage>
        <taxon>Bacteria</taxon>
        <taxon>Bacillati</taxon>
        <taxon>Actinomycetota</taxon>
        <taxon>Actinomycetes</taxon>
        <taxon>Pseudonocardiales</taxon>
        <taxon>Pseudonocardiaceae</taxon>
        <taxon>Goodfellowiella</taxon>
    </lineage>
</organism>
<dbReference type="CDD" id="cd01949">
    <property type="entry name" value="GGDEF"/>
    <property type="match status" value="1"/>
</dbReference>
<dbReference type="InterPro" id="IPR050706">
    <property type="entry name" value="Cyclic-di-GMP_PDE-like"/>
</dbReference>
<dbReference type="EMBL" id="JAMTCK010000006">
    <property type="protein sequence ID" value="MCP2165889.1"/>
    <property type="molecule type" value="Genomic_DNA"/>
</dbReference>